<feature type="region of interest" description="Disordered" evidence="6">
    <location>
        <begin position="81"/>
        <end position="105"/>
    </location>
</feature>
<evidence type="ECO:0000256" key="3">
    <source>
        <dbReference type="ARBA" id="ARBA00022837"/>
    </source>
</evidence>
<keyword evidence="2" id="KW-0430">Lectin</keyword>
<dbReference type="SUPFAM" id="SSF56436">
    <property type="entry name" value="C-type lectin-like"/>
    <property type="match status" value="1"/>
</dbReference>
<dbReference type="Pfam" id="PF00059">
    <property type="entry name" value="Lectin_C"/>
    <property type="match status" value="1"/>
</dbReference>
<feature type="chain" id="PRO_5023033830" evidence="7">
    <location>
        <begin position="20"/>
        <end position="253"/>
    </location>
</feature>
<keyword evidence="10" id="KW-1185">Reference proteome</keyword>
<proteinExistence type="predicted"/>
<organism evidence="9 10">
    <name type="scientific">Triplophysa tibetana</name>
    <dbReference type="NCBI Taxonomy" id="1572043"/>
    <lineage>
        <taxon>Eukaryota</taxon>
        <taxon>Metazoa</taxon>
        <taxon>Chordata</taxon>
        <taxon>Craniata</taxon>
        <taxon>Vertebrata</taxon>
        <taxon>Euteleostomi</taxon>
        <taxon>Actinopterygii</taxon>
        <taxon>Neopterygii</taxon>
        <taxon>Teleostei</taxon>
        <taxon>Ostariophysi</taxon>
        <taxon>Cypriniformes</taxon>
        <taxon>Nemacheilidae</taxon>
        <taxon>Triplophysa</taxon>
    </lineage>
</organism>
<evidence type="ECO:0000256" key="2">
    <source>
        <dbReference type="ARBA" id="ARBA00022734"/>
    </source>
</evidence>
<gene>
    <name evidence="9" type="ORF">E1301_Tti015997</name>
</gene>
<dbReference type="GO" id="GO:0005615">
    <property type="term" value="C:extracellular space"/>
    <property type="evidence" value="ECO:0007669"/>
    <property type="project" value="TreeGrafter"/>
</dbReference>
<dbReference type="GO" id="GO:0030246">
    <property type="term" value="F:carbohydrate binding"/>
    <property type="evidence" value="ECO:0007669"/>
    <property type="project" value="UniProtKB-KW"/>
</dbReference>
<dbReference type="PANTHER" id="PTHR24024:SF15">
    <property type="entry name" value="PULMONARY SURFACTANT-ASSOCIATED PROTEIN D"/>
    <property type="match status" value="1"/>
</dbReference>
<evidence type="ECO:0000256" key="5">
    <source>
        <dbReference type="ARBA" id="ARBA00023157"/>
    </source>
</evidence>
<evidence type="ECO:0000256" key="6">
    <source>
        <dbReference type="SAM" id="MobiDB-lite"/>
    </source>
</evidence>
<keyword evidence="1 7" id="KW-0732">Signal</keyword>
<dbReference type="GO" id="GO:0005581">
    <property type="term" value="C:collagen trimer"/>
    <property type="evidence" value="ECO:0007669"/>
    <property type="project" value="UniProtKB-KW"/>
</dbReference>
<feature type="domain" description="C-type lectin" evidence="8">
    <location>
        <begin position="137"/>
        <end position="250"/>
    </location>
</feature>
<feature type="region of interest" description="Disordered" evidence="6">
    <location>
        <begin position="26"/>
        <end position="69"/>
    </location>
</feature>
<evidence type="ECO:0000313" key="9">
    <source>
        <dbReference type="EMBL" id="KAA0719490.1"/>
    </source>
</evidence>
<evidence type="ECO:0000256" key="4">
    <source>
        <dbReference type="ARBA" id="ARBA00023119"/>
    </source>
</evidence>
<evidence type="ECO:0000256" key="1">
    <source>
        <dbReference type="ARBA" id="ARBA00022729"/>
    </source>
</evidence>
<accession>A0A5A9PBW2</accession>
<keyword evidence="5" id="KW-1015">Disulfide bond</keyword>
<evidence type="ECO:0000259" key="8">
    <source>
        <dbReference type="PROSITE" id="PS50041"/>
    </source>
</evidence>
<reference evidence="9 10" key="1">
    <citation type="journal article" date="2019" name="Mol. Ecol. Resour.">
        <title>Chromosome-level genome assembly of Triplophysa tibetana, a fish adapted to the harsh high-altitude environment of the Tibetan Plateau.</title>
        <authorList>
            <person name="Yang X."/>
            <person name="Liu H."/>
            <person name="Ma Z."/>
            <person name="Zou Y."/>
            <person name="Zou M."/>
            <person name="Mao Y."/>
            <person name="Li X."/>
            <person name="Wang H."/>
            <person name="Chen T."/>
            <person name="Wang W."/>
            <person name="Yang R."/>
        </authorList>
    </citation>
    <scope>NUCLEOTIDE SEQUENCE [LARGE SCALE GENOMIC DNA]</scope>
    <source>
        <strain evidence="9">TTIB1903HZAU</strain>
        <tissue evidence="9">Muscle</tissue>
    </source>
</reference>
<dbReference type="InterPro" id="IPR016187">
    <property type="entry name" value="CTDL_fold"/>
</dbReference>
<dbReference type="InterPro" id="IPR016186">
    <property type="entry name" value="C-type_lectin-like/link_sf"/>
</dbReference>
<dbReference type="PROSITE" id="PS00615">
    <property type="entry name" value="C_TYPE_LECTIN_1"/>
    <property type="match status" value="1"/>
</dbReference>
<dbReference type="AlphaFoldDB" id="A0A5A9PBW2"/>
<evidence type="ECO:0000256" key="7">
    <source>
        <dbReference type="SAM" id="SignalP"/>
    </source>
</evidence>
<feature type="signal peptide" evidence="7">
    <location>
        <begin position="1"/>
        <end position="19"/>
    </location>
</feature>
<dbReference type="PANTHER" id="PTHR24024">
    <property type="entry name" value="PULMONARY SURFACTANT-ASSOCIATED PROTEIN A"/>
    <property type="match status" value="1"/>
</dbReference>
<dbReference type="PROSITE" id="PS50041">
    <property type="entry name" value="C_TYPE_LECTIN_2"/>
    <property type="match status" value="1"/>
</dbReference>
<dbReference type="InterPro" id="IPR018378">
    <property type="entry name" value="C-type_lectin_CS"/>
</dbReference>
<name>A0A5A9PBW2_9TELE</name>
<dbReference type="SMART" id="SM00034">
    <property type="entry name" value="CLECT"/>
    <property type="match status" value="1"/>
</dbReference>
<keyword evidence="3" id="KW-0106">Calcium</keyword>
<dbReference type="EMBL" id="SOYY01000007">
    <property type="protein sequence ID" value="KAA0719490.1"/>
    <property type="molecule type" value="Genomic_DNA"/>
</dbReference>
<evidence type="ECO:0000313" key="10">
    <source>
        <dbReference type="Proteomes" id="UP000324632"/>
    </source>
</evidence>
<sequence length="253" mass="27239">MAALYLVVLLLLQCGLLRAAEPQSSEKLNCSPLAGVPGTPGQNGLPGKDGRDGKDGAIGPKGEKGDPGLCERLSVWSVRERGMGARGPPGYPGMRGSPGPKDDSMSLKSEIQQLTTKIALMEKASGFTKFRKVGQKYYVYDGLEDSFDQGIQFCKEAGGTMVLPKDDAENQALLRLSVASGLSGKKVFIGLTDRQREGQFVDLDGQLSNFTKWDLDQPDDYEENDCGTLIVDSGNWDDVGCSDPRPVICEIET</sequence>
<dbReference type="Gene3D" id="3.10.100.10">
    <property type="entry name" value="Mannose-Binding Protein A, subunit A"/>
    <property type="match status" value="1"/>
</dbReference>
<dbReference type="InterPro" id="IPR001304">
    <property type="entry name" value="C-type_lectin-like"/>
</dbReference>
<dbReference type="InterPro" id="IPR051077">
    <property type="entry name" value="Ca-dependent_lectin"/>
</dbReference>
<dbReference type="GO" id="GO:0005771">
    <property type="term" value="C:multivesicular body"/>
    <property type="evidence" value="ECO:0007669"/>
    <property type="project" value="TreeGrafter"/>
</dbReference>
<protein>
    <submittedName>
        <fullName evidence="9">Mannose-binding protein C</fullName>
    </submittedName>
</protein>
<keyword evidence="4" id="KW-0176">Collagen</keyword>
<comment type="caution">
    <text evidence="9">The sequence shown here is derived from an EMBL/GenBank/DDBJ whole genome shotgun (WGS) entry which is preliminary data.</text>
</comment>
<feature type="compositionally biased region" description="Basic and acidic residues" evidence="6">
    <location>
        <begin position="48"/>
        <end position="66"/>
    </location>
</feature>
<dbReference type="Proteomes" id="UP000324632">
    <property type="component" value="Chromosome 7"/>
</dbReference>